<gene>
    <name evidence="1" type="ORF">CCDG5_0321</name>
</gene>
<dbReference type="Gene3D" id="3.10.450.50">
    <property type="match status" value="1"/>
</dbReference>
<dbReference type="AlphaFoldDB" id="A0A078KLZ7"/>
<evidence type="ECO:0000313" key="2">
    <source>
        <dbReference type="Proteomes" id="UP000032431"/>
    </source>
</evidence>
<dbReference type="STRING" id="29343.CCDG5_0321"/>
<dbReference type="PROSITE" id="PS51257">
    <property type="entry name" value="PROKAR_LIPOPROTEIN"/>
    <property type="match status" value="1"/>
</dbReference>
<reference evidence="2" key="1">
    <citation type="submission" date="2014-07" db="EMBL/GenBank/DDBJ databases">
        <authorList>
            <person name="Wibberg D."/>
        </authorList>
    </citation>
    <scope>NUCLEOTIDE SEQUENCE [LARGE SCALE GENOMIC DNA]</scope>
    <source>
        <strain evidence="2">DG5</strain>
    </source>
</reference>
<dbReference type="Proteomes" id="UP000032431">
    <property type="component" value="Chromosome I"/>
</dbReference>
<dbReference type="InterPro" id="IPR031344">
    <property type="entry name" value="DUF5104"/>
</dbReference>
<dbReference type="KEGG" id="ccel:CCDG5_0321"/>
<sequence length="172" mass="19218">MKRHTYIFLGLLIIAAAISFSGCAGFVNGIKLTLAEKSFSEKAEQHNRDVLNYLSKHDAKSLKNMFCQEIRSTEDLDAQIKAAFDFIDGNIKVTEKTEFNSFGMNSSIENGKFLYYASMPSIIGIQTDKGKTYNIGFCEYFANKEHPSYVGIVVLNITTDDGRKCVVGRSLK</sequence>
<organism evidence="1 2">
    <name type="scientific">[Clostridium] cellulosi</name>
    <dbReference type="NCBI Taxonomy" id="29343"/>
    <lineage>
        <taxon>Bacteria</taxon>
        <taxon>Bacillati</taxon>
        <taxon>Bacillota</taxon>
        <taxon>Clostridia</taxon>
        <taxon>Eubacteriales</taxon>
        <taxon>Oscillospiraceae</taxon>
        <taxon>Oscillospiraceae incertae sedis</taxon>
    </lineage>
</organism>
<dbReference type="PATRIC" id="fig|29343.3.peg.336"/>
<proteinExistence type="predicted"/>
<keyword evidence="2" id="KW-1185">Reference proteome</keyword>
<dbReference type="EMBL" id="LM995447">
    <property type="protein sequence ID" value="CDZ23463.1"/>
    <property type="molecule type" value="Genomic_DNA"/>
</dbReference>
<protein>
    <recommendedName>
        <fullName evidence="3">DUF5104 domain-containing protein</fullName>
    </recommendedName>
</protein>
<name>A0A078KLZ7_9FIRM</name>
<dbReference type="Pfam" id="PF17117">
    <property type="entry name" value="DUF5104"/>
    <property type="match status" value="1"/>
</dbReference>
<evidence type="ECO:0008006" key="3">
    <source>
        <dbReference type="Google" id="ProtNLM"/>
    </source>
</evidence>
<accession>A0A078KLZ7</accession>
<dbReference type="HOGENOM" id="CLU_1552609_0_0_9"/>
<evidence type="ECO:0000313" key="1">
    <source>
        <dbReference type="EMBL" id="CDZ23463.1"/>
    </source>
</evidence>
<dbReference type="OrthoDB" id="2108390at2"/>